<protein>
    <submittedName>
        <fullName evidence="2">Uncharacterized protein</fullName>
    </submittedName>
</protein>
<evidence type="ECO:0000313" key="2">
    <source>
        <dbReference type="EMBL" id="MSS63093.1"/>
    </source>
</evidence>
<feature type="compositionally biased region" description="Basic and acidic residues" evidence="1">
    <location>
        <begin position="35"/>
        <end position="53"/>
    </location>
</feature>
<dbReference type="EMBL" id="VUMT01000004">
    <property type="protein sequence ID" value="MSS63093.1"/>
    <property type="molecule type" value="Genomic_DNA"/>
</dbReference>
<dbReference type="RefSeq" id="WP_154517732.1">
    <property type="nucleotide sequence ID" value="NZ_VUMT01000004.1"/>
</dbReference>
<comment type="caution">
    <text evidence="2">The sequence shown here is derived from an EMBL/GenBank/DDBJ whole genome shotgun (WGS) entry which is preliminary data.</text>
</comment>
<feature type="region of interest" description="Disordered" evidence="1">
    <location>
        <begin position="35"/>
        <end position="68"/>
    </location>
</feature>
<gene>
    <name evidence="2" type="ORF">FYJ58_04265</name>
</gene>
<reference evidence="2 3" key="1">
    <citation type="submission" date="2019-08" db="EMBL/GenBank/DDBJ databases">
        <title>In-depth cultivation of the pig gut microbiome towards novel bacterial diversity and tailored functional studies.</title>
        <authorList>
            <person name="Wylensek D."/>
            <person name="Hitch T.C.A."/>
            <person name="Clavel T."/>
        </authorList>
    </citation>
    <scope>NUCLEOTIDE SEQUENCE [LARGE SCALE GENOMIC DNA]</scope>
    <source>
        <strain evidence="2 3">WCA-693-APC-MOT-I</strain>
    </source>
</reference>
<sequence>MKLKYKKMVLLVTMSTMFIGLVVFSIVSPSKKTSTEVEKKVEATENTEKKAEETTATPKPTEEPEEPVLTKTANKKIIKLVKSYYSGGMKCDMDLLKEIHSNPDLINKKEIKAKYRYVDDVKNIECYTVKGLEKGSYLVYIYSEYKFKDIKTLAPGLSRLYLQKTDDGQFQIFNGADAKISEFILETDKEEEVQNLVDKVSTKLEEALSIDADLKKFNEEVLNNGTKASNSDKDTQETKEEKTSNDKKSE</sequence>
<feature type="region of interest" description="Disordered" evidence="1">
    <location>
        <begin position="223"/>
        <end position="250"/>
    </location>
</feature>
<organism evidence="2 3">
    <name type="scientific">Velocimicrobium porci</name>
    <dbReference type="NCBI Taxonomy" id="2606634"/>
    <lineage>
        <taxon>Bacteria</taxon>
        <taxon>Bacillati</taxon>
        <taxon>Bacillota</taxon>
        <taxon>Clostridia</taxon>
        <taxon>Lachnospirales</taxon>
        <taxon>Lachnospiraceae</taxon>
        <taxon>Velocimicrobium</taxon>
    </lineage>
</organism>
<dbReference type="Proteomes" id="UP000482209">
    <property type="component" value="Unassembled WGS sequence"/>
</dbReference>
<evidence type="ECO:0000313" key="3">
    <source>
        <dbReference type="Proteomes" id="UP000482209"/>
    </source>
</evidence>
<dbReference type="AlphaFoldDB" id="A0A6L5XYS1"/>
<keyword evidence="3" id="KW-1185">Reference proteome</keyword>
<accession>A0A6L5XYS1</accession>
<evidence type="ECO:0000256" key="1">
    <source>
        <dbReference type="SAM" id="MobiDB-lite"/>
    </source>
</evidence>
<proteinExistence type="predicted"/>
<feature type="compositionally biased region" description="Basic and acidic residues" evidence="1">
    <location>
        <begin position="230"/>
        <end position="250"/>
    </location>
</feature>
<name>A0A6L5XYS1_9FIRM</name>